<evidence type="ECO:0000313" key="1">
    <source>
        <dbReference type="EMBL" id="ESN94658.1"/>
    </source>
</evidence>
<name>T1EVJ9_HELRO</name>
<dbReference type="RefSeq" id="XP_009027697.1">
    <property type="nucleotide sequence ID" value="XM_009029449.1"/>
</dbReference>
<accession>T1EVJ9</accession>
<proteinExistence type="predicted"/>
<dbReference type="KEGG" id="hro:HELRODRAFT_164537"/>
<evidence type="ECO:0000313" key="3">
    <source>
        <dbReference type="Proteomes" id="UP000015101"/>
    </source>
</evidence>
<dbReference type="CTD" id="20200599"/>
<dbReference type="AlphaFoldDB" id="T1EVJ9"/>
<reference evidence="2" key="3">
    <citation type="submission" date="2015-06" db="UniProtKB">
        <authorList>
            <consortium name="EnsemblMetazoa"/>
        </authorList>
    </citation>
    <scope>IDENTIFICATION</scope>
</reference>
<reference evidence="3" key="1">
    <citation type="submission" date="2012-12" db="EMBL/GenBank/DDBJ databases">
        <authorList>
            <person name="Hellsten U."/>
            <person name="Grimwood J."/>
            <person name="Chapman J.A."/>
            <person name="Shapiro H."/>
            <person name="Aerts A."/>
            <person name="Otillar R.P."/>
            <person name="Terry A.Y."/>
            <person name="Boore J.L."/>
            <person name="Simakov O."/>
            <person name="Marletaz F."/>
            <person name="Cho S.-J."/>
            <person name="Edsinger-Gonzales E."/>
            <person name="Havlak P."/>
            <person name="Kuo D.-H."/>
            <person name="Larsson T."/>
            <person name="Lv J."/>
            <person name="Arendt D."/>
            <person name="Savage R."/>
            <person name="Osoegawa K."/>
            <person name="de Jong P."/>
            <person name="Lindberg D.R."/>
            <person name="Seaver E.C."/>
            <person name="Weisblat D.A."/>
            <person name="Putnam N.H."/>
            <person name="Grigoriev I.V."/>
            <person name="Rokhsar D.S."/>
        </authorList>
    </citation>
    <scope>NUCLEOTIDE SEQUENCE</scope>
</reference>
<dbReference type="GeneID" id="20200599"/>
<dbReference type="EMBL" id="KB097571">
    <property type="protein sequence ID" value="ESN94658.1"/>
    <property type="molecule type" value="Genomic_DNA"/>
</dbReference>
<dbReference type="EnsemblMetazoa" id="HelroT164537">
    <property type="protein sequence ID" value="HelroP164537"/>
    <property type="gene ID" value="HelroG164537"/>
</dbReference>
<reference evidence="1 3" key="2">
    <citation type="journal article" date="2013" name="Nature">
        <title>Insights into bilaterian evolution from three spiralian genomes.</title>
        <authorList>
            <person name="Simakov O."/>
            <person name="Marletaz F."/>
            <person name="Cho S.J."/>
            <person name="Edsinger-Gonzales E."/>
            <person name="Havlak P."/>
            <person name="Hellsten U."/>
            <person name="Kuo D.H."/>
            <person name="Larsson T."/>
            <person name="Lv J."/>
            <person name="Arendt D."/>
            <person name="Savage R."/>
            <person name="Osoegawa K."/>
            <person name="de Jong P."/>
            <person name="Grimwood J."/>
            <person name="Chapman J.A."/>
            <person name="Shapiro H."/>
            <person name="Aerts A."/>
            <person name="Otillar R.P."/>
            <person name="Terry A.Y."/>
            <person name="Boore J.L."/>
            <person name="Grigoriev I.V."/>
            <person name="Lindberg D.R."/>
            <person name="Seaver E.C."/>
            <person name="Weisblat D.A."/>
            <person name="Putnam N.H."/>
            <person name="Rokhsar D.S."/>
        </authorList>
    </citation>
    <scope>NUCLEOTIDE SEQUENCE</scope>
</reference>
<gene>
    <name evidence="2" type="primary">20200599</name>
    <name evidence="1" type="ORF">HELRODRAFT_164537</name>
</gene>
<protein>
    <submittedName>
        <fullName evidence="1 2">Uncharacterized protein</fullName>
    </submittedName>
</protein>
<sequence length="187" mass="21457">MPRNVCNNNNTFDATNNNNNNNRINTKTGNCSLYFRFCLSYYLQTHDSTNCNLAVGYSKVFFDTRSVDNQIDLNTVPNKPIFESQNGEWERGKVVFLTSLNNSLFFEFYFDKPWQLYDKHIPRVVLIKCCHLGQIRAPCVAYVNGALIVGLQLHVMGEDPVQSNLVNAALPTSWFFIECGAMKKFFQ</sequence>
<dbReference type="EMBL" id="AMQM01001707">
    <property type="status" value="NOT_ANNOTATED_CDS"/>
    <property type="molecule type" value="Genomic_DNA"/>
</dbReference>
<dbReference type="InParanoid" id="T1EVJ9"/>
<dbReference type="Proteomes" id="UP000015101">
    <property type="component" value="Unassembled WGS sequence"/>
</dbReference>
<evidence type="ECO:0000313" key="2">
    <source>
        <dbReference type="EnsemblMetazoa" id="HelroP164537"/>
    </source>
</evidence>
<organism evidence="2 3">
    <name type="scientific">Helobdella robusta</name>
    <name type="common">Californian leech</name>
    <dbReference type="NCBI Taxonomy" id="6412"/>
    <lineage>
        <taxon>Eukaryota</taxon>
        <taxon>Metazoa</taxon>
        <taxon>Spiralia</taxon>
        <taxon>Lophotrochozoa</taxon>
        <taxon>Annelida</taxon>
        <taxon>Clitellata</taxon>
        <taxon>Hirudinea</taxon>
        <taxon>Rhynchobdellida</taxon>
        <taxon>Glossiphoniidae</taxon>
        <taxon>Helobdella</taxon>
    </lineage>
</organism>
<dbReference type="HOGENOM" id="CLU_1449217_0_0_1"/>
<keyword evidence="3" id="KW-1185">Reference proteome</keyword>